<dbReference type="InterPro" id="IPR036864">
    <property type="entry name" value="Zn2-C6_fun-type_DNA-bd_sf"/>
</dbReference>
<evidence type="ECO:0000256" key="2">
    <source>
        <dbReference type="ARBA" id="ARBA00023242"/>
    </source>
</evidence>
<accession>A0A8H3V1V9</accession>
<dbReference type="EMBL" id="WNWS01000088">
    <property type="protein sequence ID" value="KAE9981512.1"/>
    <property type="molecule type" value="Genomic_DNA"/>
</dbReference>
<feature type="compositionally biased region" description="Polar residues" evidence="3">
    <location>
        <begin position="682"/>
        <end position="705"/>
    </location>
</feature>
<keyword evidence="2" id="KW-0539">Nucleus</keyword>
<dbReference type="Proteomes" id="UP000447873">
    <property type="component" value="Unassembled WGS sequence"/>
</dbReference>
<dbReference type="InterPro" id="IPR007219">
    <property type="entry name" value="XnlR_reg_dom"/>
</dbReference>
<dbReference type="CDD" id="cd12148">
    <property type="entry name" value="fungal_TF_MHR"/>
    <property type="match status" value="1"/>
</dbReference>
<dbReference type="GO" id="GO:0000981">
    <property type="term" value="F:DNA-binding transcription factor activity, RNA polymerase II-specific"/>
    <property type="evidence" value="ECO:0007669"/>
    <property type="project" value="InterPro"/>
</dbReference>
<feature type="compositionally biased region" description="Basic and acidic residues" evidence="3">
    <location>
        <begin position="106"/>
        <end position="117"/>
    </location>
</feature>
<comment type="caution">
    <text evidence="5">The sequence shown here is derived from an EMBL/GenBank/DDBJ whole genome shotgun (WGS) entry which is preliminary data.</text>
</comment>
<gene>
    <name evidence="5" type="ORF">EG328_011549</name>
</gene>
<dbReference type="CDD" id="cd00067">
    <property type="entry name" value="GAL4"/>
    <property type="match status" value="1"/>
</dbReference>
<evidence type="ECO:0000256" key="1">
    <source>
        <dbReference type="ARBA" id="ARBA00022723"/>
    </source>
</evidence>
<evidence type="ECO:0000313" key="5">
    <source>
        <dbReference type="EMBL" id="KAE9981512.1"/>
    </source>
</evidence>
<evidence type="ECO:0000259" key="4">
    <source>
        <dbReference type="PROSITE" id="PS00463"/>
    </source>
</evidence>
<dbReference type="Pfam" id="PF04082">
    <property type="entry name" value="Fungal_trans"/>
    <property type="match status" value="1"/>
</dbReference>
<dbReference type="InterPro" id="IPR050797">
    <property type="entry name" value="Carb_Metab_Trans_Reg"/>
</dbReference>
<organism evidence="5 6">
    <name type="scientific">Venturia inaequalis</name>
    <name type="common">Apple scab fungus</name>
    <dbReference type="NCBI Taxonomy" id="5025"/>
    <lineage>
        <taxon>Eukaryota</taxon>
        <taxon>Fungi</taxon>
        <taxon>Dikarya</taxon>
        <taxon>Ascomycota</taxon>
        <taxon>Pezizomycotina</taxon>
        <taxon>Dothideomycetes</taxon>
        <taxon>Pleosporomycetidae</taxon>
        <taxon>Venturiales</taxon>
        <taxon>Venturiaceae</taxon>
        <taxon>Venturia</taxon>
    </lineage>
</organism>
<feature type="region of interest" description="Disordered" evidence="3">
    <location>
        <begin position="671"/>
        <end position="792"/>
    </location>
</feature>
<feature type="compositionally biased region" description="Polar residues" evidence="3">
    <location>
        <begin position="741"/>
        <end position="792"/>
    </location>
</feature>
<proteinExistence type="predicted"/>
<evidence type="ECO:0000256" key="3">
    <source>
        <dbReference type="SAM" id="MobiDB-lite"/>
    </source>
</evidence>
<feature type="region of interest" description="Disordered" evidence="3">
    <location>
        <begin position="125"/>
        <end position="152"/>
    </location>
</feature>
<dbReference type="SUPFAM" id="SSF57701">
    <property type="entry name" value="Zn2/Cys6 DNA-binding domain"/>
    <property type="match status" value="1"/>
</dbReference>
<dbReference type="InterPro" id="IPR001138">
    <property type="entry name" value="Zn2Cys6_DnaBD"/>
</dbReference>
<name>A0A8H3V1V9_VENIN</name>
<sequence length="792" mass="88082">MAVAIQPAMPHHPVSPVPVPVPIAAARPQPPKRRMSGKQILPQSLKVASFPGVTTARTRRERPCDACRRRKSRCVIHEGAVLCVLCEFHKQECTFIQDPQPRKRKVAGDAEKKDCTPKKRYAHASVDPACTSPPKAVQRAPTRPSVSPAQGPEAQIENHVLGETLGLQRSKHSRYIGLTSPFDPVLVGLAHFDSRGESNLNVGTLRRVNDHETFIMFSDDHTNSPEHGSDSEAIDEINRIVAPHGPALIDIYFRIVHPSFPIIQKHVFLERFRTSGQNVSPPLIAGMYILALNWWSHDPELAQHQRPDISALDAIASKTLAAAMQRPKLSTVQAGLLLLQRSEADSWSLTTQLVAIGQELGLHLDSSAWSIPLWERGLRKRIAWALYMQDKWSSLIHGRPSHIFGANWAVKDMSKDDITEEALVNPNYAAETDEEKAEREKGQIIFSQMISLTGIMSEIMDTFYTQIAIQDFAAAGKNSTRLILERAKPVQIKLKEWFSKLPASIRMDNVVPNQLSSTGFLHLAYFATEITLHRRIVQSLTNPLNSSTTPSSSTHPSPPDPYLLYICRSAAKTRLISAMDFVNRLRPEHLRAFWYFPSKTNFTLIGTFGGLLWATAPAKEEAEFYRLRLREYRWTLSVSAERAGFLRFAVEMLDTSRDMLKNLAEKPSLADTKVSRVGVPDSSLTNHRTHSNSPYHLQRGPQQPYNEGKSDESSITGSSSAYGKMDQDPGEPMDMMEMDEVQSNPRGGGTNTAPISLSRVTSTSAFSGFSNETELFENNGQRSPGTPPSSVG</sequence>
<dbReference type="GO" id="GO:0008270">
    <property type="term" value="F:zinc ion binding"/>
    <property type="evidence" value="ECO:0007669"/>
    <property type="project" value="InterPro"/>
</dbReference>
<dbReference type="PROSITE" id="PS00463">
    <property type="entry name" value="ZN2_CY6_FUNGAL_1"/>
    <property type="match status" value="1"/>
</dbReference>
<reference evidence="5 6" key="1">
    <citation type="submission" date="2018-12" db="EMBL/GenBank/DDBJ databases">
        <title>Venturia inaequalis Genome Resource.</title>
        <authorList>
            <person name="Lichtner F.J."/>
        </authorList>
    </citation>
    <scope>NUCLEOTIDE SEQUENCE [LARGE SCALE GENOMIC DNA]</scope>
    <source>
        <strain evidence="5 6">120213</strain>
    </source>
</reference>
<dbReference type="GO" id="GO:0003677">
    <property type="term" value="F:DNA binding"/>
    <property type="evidence" value="ECO:0007669"/>
    <property type="project" value="InterPro"/>
</dbReference>
<dbReference type="SMART" id="SM00066">
    <property type="entry name" value="GAL4"/>
    <property type="match status" value="1"/>
</dbReference>
<feature type="domain" description="Zn(2)-C6 fungal-type" evidence="4">
    <location>
        <begin position="63"/>
        <end position="93"/>
    </location>
</feature>
<keyword evidence="1" id="KW-0479">Metal-binding</keyword>
<dbReference type="GO" id="GO:0001080">
    <property type="term" value="P:nitrogen catabolite activation of transcription from RNA polymerase II promoter"/>
    <property type="evidence" value="ECO:0007669"/>
    <property type="project" value="TreeGrafter"/>
</dbReference>
<evidence type="ECO:0000313" key="6">
    <source>
        <dbReference type="Proteomes" id="UP000447873"/>
    </source>
</evidence>
<dbReference type="SMART" id="SM00906">
    <property type="entry name" value="Fungal_trans"/>
    <property type="match status" value="1"/>
</dbReference>
<protein>
    <recommendedName>
        <fullName evidence="4">Zn(2)-C6 fungal-type domain-containing protein</fullName>
    </recommendedName>
</protein>
<dbReference type="GO" id="GO:0006351">
    <property type="term" value="P:DNA-templated transcription"/>
    <property type="evidence" value="ECO:0007669"/>
    <property type="project" value="InterPro"/>
</dbReference>
<dbReference type="GO" id="GO:0005634">
    <property type="term" value="C:nucleus"/>
    <property type="evidence" value="ECO:0007669"/>
    <property type="project" value="TreeGrafter"/>
</dbReference>
<feature type="compositionally biased region" description="Acidic residues" evidence="3">
    <location>
        <begin position="728"/>
        <end position="740"/>
    </location>
</feature>
<feature type="region of interest" description="Disordered" evidence="3">
    <location>
        <begin position="1"/>
        <end position="37"/>
    </location>
</feature>
<dbReference type="AlphaFoldDB" id="A0A8H3V1V9"/>
<dbReference type="PANTHER" id="PTHR31668">
    <property type="entry name" value="GLUCOSE TRANSPORT TRANSCRIPTION REGULATOR RGT1-RELATED-RELATED"/>
    <property type="match status" value="1"/>
</dbReference>
<feature type="region of interest" description="Disordered" evidence="3">
    <location>
        <begin position="99"/>
        <end position="118"/>
    </location>
</feature>
<dbReference type="PANTHER" id="PTHR31668:SF4">
    <property type="entry name" value="TRANSCRIPTIONAL ACTIVATOR PROTEIN DAL81"/>
    <property type="match status" value="1"/>
</dbReference>